<dbReference type="GO" id="GO:0030655">
    <property type="term" value="P:beta-lactam antibiotic catabolic process"/>
    <property type="evidence" value="ECO:0007669"/>
    <property type="project" value="InterPro"/>
</dbReference>
<reference evidence="2 3" key="1">
    <citation type="journal article" date="2003" name="Proc. Natl. Acad. Sci. U.S.A.">
        <title>Genome sequence of the cyanobacterium Prochlorococcus marinus SS120, a nearly minimal oxyphototrophic genome.</title>
        <authorList>
            <person name="Dufresne A."/>
            <person name="Salanoubat M."/>
            <person name="Partensky F."/>
            <person name="Artiguenave F."/>
            <person name="Axmann I.M."/>
            <person name="Barbe V."/>
            <person name="Duprat S."/>
            <person name="Galperin M.Y."/>
            <person name="Koonin E.V."/>
            <person name="Le Gall F."/>
            <person name="Makarova K.S."/>
            <person name="Ostrowski M."/>
            <person name="Oztas S."/>
            <person name="Robert C."/>
            <person name="Rogozin I.B."/>
            <person name="Scanlan D.J."/>
            <person name="Tandeau de Marsac N."/>
            <person name="Weissenbach J."/>
            <person name="Wincker P."/>
            <person name="Wolf Y.I."/>
            <person name="Hess W.R."/>
        </authorList>
    </citation>
    <scope>NUCLEOTIDE SEQUENCE [LARGE SCALE GENOMIC DNA]</scope>
    <source>
        <strain evidence="3">SARG / CCMP1375 / SS120</strain>
    </source>
</reference>
<evidence type="ECO:0000313" key="3">
    <source>
        <dbReference type="Proteomes" id="UP000001420"/>
    </source>
</evidence>
<feature type="domain" description="Beta-lactamase class A catalytic" evidence="1">
    <location>
        <begin position="88"/>
        <end position="272"/>
    </location>
</feature>
<proteinExistence type="predicted"/>
<dbReference type="PATRIC" id="fig|167539.5.peg.1768"/>
<gene>
    <name evidence="2" type="ordered locus">Pro_1674</name>
</gene>
<dbReference type="OrthoDB" id="7510992at2"/>
<name>Q7V9Z7_PROMA</name>
<dbReference type="PANTHER" id="PTHR35333:SF3">
    <property type="entry name" value="BETA-LACTAMASE-TYPE TRANSPEPTIDASE FOLD CONTAINING PROTEIN"/>
    <property type="match status" value="1"/>
</dbReference>
<dbReference type="Gene3D" id="3.40.710.10">
    <property type="entry name" value="DD-peptidase/beta-lactamase superfamily"/>
    <property type="match status" value="1"/>
</dbReference>
<dbReference type="KEGG" id="pma:Pro_1674"/>
<dbReference type="GO" id="GO:0008800">
    <property type="term" value="F:beta-lactamase activity"/>
    <property type="evidence" value="ECO:0007669"/>
    <property type="project" value="InterPro"/>
</dbReference>
<dbReference type="EMBL" id="AE017126">
    <property type="protein sequence ID" value="AAQ00718.1"/>
    <property type="molecule type" value="Genomic_DNA"/>
</dbReference>
<dbReference type="GO" id="GO:0046677">
    <property type="term" value="P:response to antibiotic"/>
    <property type="evidence" value="ECO:0007669"/>
    <property type="project" value="InterPro"/>
</dbReference>
<evidence type="ECO:0000313" key="2">
    <source>
        <dbReference type="EMBL" id="AAQ00718.1"/>
    </source>
</evidence>
<sequence length="304" mass="34713">MSFYIHNPEMGILLRELIERFEKESRPDLHKKVSITWVCYKTQNPEPFSGIGAGWLENKLIYPASVVKLFYACAIETWLQKDLLVDSTEMRRAIADMIVNSSNDATSYIVDLLTATTSGPSLKGEGWEIWKKQRYLINDWIRSFNWSEFKSINCCQKTWGDGPFGRDSDFYGRNNNNRNALTTIGTARLFEALMTGILLTPKATNNLKRLLFRSLDLMTRKSNPDNQIDGFLGEGLIKGTKLWSKAGLMSEARHDAAWFITPQGMTMLLIVFSEGKTLAEDNFLLPAFANELRKWNIQEKTLST</sequence>
<evidence type="ECO:0000259" key="1">
    <source>
        <dbReference type="Pfam" id="PF13354"/>
    </source>
</evidence>
<dbReference type="eggNOG" id="COG2367">
    <property type="taxonomic scope" value="Bacteria"/>
</dbReference>
<dbReference type="PANTHER" id="PTHR35333">
    <property type="entry name" value="BETA-LACTAMASE"/>
    <property type="match status" value="1"/>
</dbReference>
<dbReference type="EnsemblBacteria" id="AAQ00718">
    <property type="protein sequence ID" value="AAQ00718"/>
    <property type="gene ID" value="Pro_1674"/>
</dbReference>
<dbReference type="Proteomes" id="UP000001420">
    <property type="component" value="Chromosome"/>
</dbReference>
<dbReference type="RefSeq" id="WP_011125823.1">
    <property type="nucleotide sequence ID" value="NC_005042.1"/>
</dbReference>
<keyword evidence="3" id="KW-1185">Reference proteome</keyword>
<dbReference type="InterPro" id="IPR045155">
    <property type="entry name" value="Beta-lactam_cat"/>
</dbReference>
<dbReference type="Pfam" id="PF13354">
    <property type="entry name" value="Beta-lactamase2"/>
    <property type="match status" value="1"/>
</dbReference>
<organism evidence="2 3">
    <name type="scientific">Prochlorococcus marinus (strain SARG / CCMP1375 / SS120)</name>
    <dbReference type="NCBI Taxonomy" id="167539"/>
    <lineage>
        <taxon>Bacteria</taxon>
        <taxon>Bacillati</taxon>
        <taxon>Cyanobacteriota</taxon>
        <taxon>Cyanophyceae</taxon>
        <taxon>Synechococcales</taxon>
        <taxon>Prochlorococcaceae</taxon>
        <taxon>Prochlorococcus</taxon>
    </lineage>
</organism>
<dbReference type="HOGENOM" id="CLU_924163_0_0_3"/>
<dbReference type="InterPro" id="IPR012338">
    <property type="entry name" value="Beta-lactam/transpept-like"/>
</dbReference>
<dbReference type="AlphaFoldDB" id="Q7V9Z7"/>
<dbReference type="STRING" id="167539.Pro_1674"/>
<dbReference type="InterPro" id="IPR000871">
    <property type="entry name" value="Beta-lactam_class-A"/>
</dbReference>
<accession>Q7V9Z7</accession>
<dbReference type="SUPFAM" id="SSF56601">
    <property type="entry name" value="beta-lactamase/transpeptidase-like"/>
    <property type="match status" value="1"/>
</dbReference>
<protein>
    <submittedName>
        <fullName evidence="2">Beta-lactamase superfamily protein</fullName>
    </submittedName>
</protein>